<evidence type="ECO:0000259" key="8">
    <source>
        <dbReference type="PROSITE" id="PS50928"/>
    </source>
</evidence>
<comment type="subcellular location">
    <subcellularLocation>
        <location evidence="1 7">Cell membrane</location>
        <topology evidence="1 7">Multi-pass membrane protein</topology>
    </subcellularLocation>
</comment>
<evidence type="ECO:0000256" key="3">
    <source>
        <dbReference type="ARBA" id="ARBA00022475"/>
    </source>
</evidence>
<keyword evidence="3" id="KW-1003">Cell membrane</keyword>
<dbReference type="PROSITE" id="PS50928">
    <property type="entry name" value="ABC_TM1"/>
    <property type="match status" value="1"/>
</dbReference>
<keyword evidence="6 7" id="KW-0472">Membrane</keyword>
<feature type="transmembrane region" description="Helical" evidence="7">
    <location>
        <begin position="128"/>
        <end position="149"/>
    </location>
</feature>
<feature type="transmembrane region" description="Helical" evidence="7">
    <location>
        <begin position="289"/>
        <end position="305"/>
    </location>
</feature>
<keyword evidence="5 7" id="KW-1133">Transmembrane helix</keyword>
<dbReference type="SUPFAM" id="SSF161098">
    <property type="entry name" value="MetI-like"/>
    <property type="match status" value="1"/>
</dbReference>
<dbReference type="CDD" id="cd06261">
    <property type="entry name" value="TM_PBP2"/>
    <property type="match status" value="1"/>
</dbReference>
<dbReference type="InterPro" id="IPR051393">
    <property type="entry name" value="ABC_transporter_permease"/>
</dbReference>
<feature type="transmembrane region" description="Helical" evidence="7">
    <location>
        <begin position="31"/>
        <end position="60"/>
    </location>
</feature>
<dbReference type="GO" id="GO:0055085">
    <property type="term" value="P:transmembrane transport"/>
    <property type="evidence" value="ECO:0007669"/>
    <property type="project" value="InterPro"/>
</dbReference>
<protein>
    <submittedName>
        <fullName evidence="9">Putative transporter permease protein YesP</fullName>
    </submittedName>
</protein>
<evidence type="ECO:0000256" key="7">
    <source>
        <dbReference type="RuleBase" id="RU363032"/>
    </source>
</evidence>
<dbReference type="Gene3D" id="1.10.3720.10">
    <property type="entry name" value="MetI-like"/>
    <property type="match status" value="1"/>
</dbReference>
<evidence type="ECO:0000256" key="1">
    <source>
        <dbReference type="ARBA" id="ARBA00004651"/>
    </source>
</evidence>
<dbReference type="PANTHER" id="PTHR30193:SF1">
    <property type="entry name" value="ABC TRANSPORTER PERMEASE PROTEIN YESP-RELATED"/>
    <property type="match status" value="1"/>
</dbReference>
<reference evidence="9" key="1">
    <citation type="journal article" date="2015" name="PeerJ">
        <title>First genomic representation of candidate bacterial phylum KSB3 points to enhanced environmental sensing as a trigger of wastewater bulking.</title>
        <authorList>
            <person name="Sekiguchi Y."/>
            <person name="Ohashi A."/>
            <person name="Parks D.H."/>
            <person name="Yamauchi T."/>
            <person name="Tyson G.W."/>
            <person name="Hugenholtz P."/>
        </authorList>
    </citation>
    <scope>NUCLEOTIDE SEQUENCE [LARGE SCALE GENOMIC DNA]</scope>
</reference>
<dbReference type="AlphaFoldDB" id="A0A0S6W492"/>
<evidence type="ECO:0000256" key="4">
    <source>
        <dbReference type="ARBA" id="ARBA00022692"/>
    </source>
</evidence>
<name>A0A0S6W492_9BACT</name>
<evidence type="ECO:0000313" key="9">
    <source>
        <dbReference type="EMBL" id="GAK53263.1"/>
    </source>
</evidence>
<dbReference type="HOGENOM" id="CLU_016047_0_2_0"/>
<accession>A0A0S6W492</accession>
<evidence type="ECO:0000256" key="5">
    <source>
        <dbReference type="ARBA" id="ARBA00022989"/>
    </source>
</evidence>
<dbReference type="Proteomes" id="UP000030700">
    <property type="component" value="Unassembled WGS sequence"/>
</dbReference>
<feature type="transmembrane region" description="Helical" evidence="7">
    <location>
        <begin position="95"/>
        <end position="116"/>
    </location>
</feature>
<dbReference type="EMBL" id="DF820459">
    <property type="protein sequence ID" value="GAK53263.1"/>
    <property type="molecule type" value="Genomic_DNA"/>
</dbReference>
<evidence type="ECO:0000256" key="2">
    <source>
        <dbReference type="ARBA" id="ARBA00022448"/>
    </source>
</evidence>
<gene>
    <name evidence="9" type="ORF">U14_04528</name>
</gene>
<feature type="domain" description="ABC transmembrane type-1" evidence="8">
    <location>
        <begin position="91"/>
        <end position="304"/>
    </location>
</feature>
<keyword evidence="10" id="KW-1185">Reference proteome</keyword>
<evidence type="ECO:0000313" key="10">
    <source>
        <dbReference type="Proteomes" id="UP000030700"/>
    </source>
</evidence>
<dbReference type="InterPro" id="IPR000515">
    <property type="entry name" value="MetI-like"/>
</dbReference>
<feature type="transmembrane region" description="Helical" evidence="7">
    <location>
        <begin position="229"/>
        <end position="254"/>
    </location>
</feature>
<keyword evidence="2 7" id="KW-0813">Transport</keyword>
<comment type="similarity">
    <text evidence="7">Belongs to the binding-protein-dependent transport system permease family.</text>
</comment>
<sequence length="320" mass="36070">MSAQQTYASTDLPVSAESANARKRRRRHENLIGYLYLSPWLIGFLIFTFIPIAASFALAFTRYDILGSPKWIGLANFQRMLFKDSRYWQSVRVTFHYVFTAIPLRLIFALIVAMLLNTKRRMIPTYRAMYYAPSIVGGSIAVAVMWGQIFGKTGLVNYILAGLGIQGLVWLSDVRTAIWPLIILAAWQFGSPMLIFLAGLKQIPTELYESAAIDGAGGWSRFLKITLPMLTPVILFNLVMQMISGFLVFSQAFILSNGMGEPMDSLLVYALYLYQQAFVNFKMGYSAAMAWALLLVVAFFTAIVFKSSQYWVFYESEGGE</sequence>
<feature type="transmembrane region" description="Helical" evidence="7">
    <location>
        <begin position="178"/>
        <end position="200"/>
    </location>
</feature>
<keyword evidence="4 7" id="KW-0812">Transmembrane</keyword>
<evidence type="ECO:0000256" key="6">
    <source>
        <dbReference type="ARBA" id="ARBA00023136"/>
    </source>
</evidence>
<organism evidence="9">
    <name type="scientific">Candidatus Moduliflexus flocculans</name>
    <dbReference type="NCBI Taxonomy" id="1499966"/>
    <lineage>
        <taxon>Bacteria</taxon>
        <taxon>Candidatus Moduliflexota</taxon>
        <taxon>Candidatus Moduliflexia</taxon>
        <taxon>Candidatus Moduliflexales</taxon>
        <taxon>Candidatus Moduliflexaceae</taxon>
    </lineage>
</organism>
<dbReference type="InterPro" id="IPR035906">
    <property type="entry name" value="MetI-like_sf"/>
</dbReference>
<dbReference type="STRING" id="1499966.U14_04528"/>
<dbReference type="GO" id="GO:0005886">
    <property type="term" value="C:plasma membrane"/>
    <property type="evidence" value="ECO:0007669"/>
    <property type="project" value="UniProtKB-SubCell"/>
</dbReference>
<dbReference type="PANTHER" id="PTHR30193">
    <property type="entry name" value="ABC TRANSPORTER PERMEASE PROTEIN"/>
    <property type="match status" value="1"/>
</dbReference>
<proteinExistence type="inferred from homology"/>
<dbReference type="Pfam" id="PF00528">
    <property type="entry name" value="BPD_transp_1"/>
    <property type="match status" value="1"/>
</dbReference>